<dbReference type="InterPro" id="IPR035983">
    <property type="entry name" value="Hect_E3_ubiquitin_ligase"/>
</dbReference>
<feature type="compositionally biased region" description="Acidic residues" evidence="3">
    <location>
        <begin position="5026"/>
        <end position="5044"/>
    </location>
</feature>
<feature type="compositionally biased region" description="Basic and acidic residues" evidence="3">
    <location>
        <begin position="1471"/>
        <end position="1494"/>
    </location>
</feature>
<organism evidence="5 6">
    <name type="scientific">Vitrella brassicaformis (strain CCMP3155)</name>
    <dbReference type="NCBI Taxonomy" id="1169540"/>
    <lineage>
        <taxon>Eukaryota</taxon>
        <taxon>Sar</taxon>
        <taxon>Alveolata</taxon>
        <taxon>Colpodellida</taxon>
        <taxon>Vitrellaceae</taxon>
        <taxon>Vitrella</taxon>
    </lineage>
</organism>
<feature type="compositionally biased region" description="Low complexity" evidence="3">
    <location>
        <begin position="3953"/>
        <end position="3972"/>
    </location>
</feature>
<dbReference type="Pfam" id="PF00632">
    <property type="entry name" value="HECT"/>
    <property type="match status" value="1"/>
</dbReference>
<feature type="compositionally biased region" description="Low complexity" evidence="3">
    <location>
        <begin position="2911"/>
        <end position="2923"/>
    </location>
</feature>
<dbReference type="PANTHER" id="PTHR46654:SF1">
    <property type="entry name" value="E3 UBIQUITIN-PROTEIN LIGASE HECTD3"/>
    <property type="match status" value="1"/>
</dbReference>
<gene>
    <name evidence="5" type="ORF">Vbra_20837</name>
</gene>
<dbReference type="Proteomes" id="UP000041254">
    <property type="component" value="Unassembled WGS sequence"/>
</dbReference>
<feature type="region of interest" description="Disordered" evidence="3">
    <location>
        <begin position="2657"/>
        <end position="2736"/>
    </location>
</feature>
<feature type="active site" description="Glycyl thioester intermediate" evidence="2">
    <location>
        <position position="5974"/>
    </location>
</feature>
<feature type="compositionally biased region" description="Polar residues" evidence="3">
    <location>
        <begin position="5753"/>
        <end position="5765"/>
    </location>
</feature>
<dbReference type="SMART" id="SM00119">
    <property type="entry name" value="HECTc"/>
    <property type="match status" value="1"/>
</dbReference>
<dbReference type="STRING" id="1169540.A0A0G4ETX2"/>
<protein>
    <recommendedName>
        <fullName evidence="4">HECT domain-containing protein</fullName>
    </recommendedName>
</protein>
<feature type="compositionally biased region" description="Low complexity" evidence="3">
    <location>
        <begin position="3305"/>
        <end position="3314"/>
    </location>
</feature>
<feature type="region of interest" description="Disordered" evidence="3">
    <location>
        <begin position="3792"/>
        <end position="3972"/>
    </location>
</feature>
<feature type="region of interest" description="Disordered" evidence="3">
    <location>
        <begin position="443"/>
        <end position="467"/>
    </location>
</feature>
<feature type="compositionally biased region" description="Low complexity" evidence="3">
    <location>
        <begin position="3322"/>
        <end position="3332"/>
    </location>
</feature>
<evidence type="ECO:0000313" key="5">
    <source>
        <dbReference type="EMBL" id="CEM01772.1"/>
    </source>
</evidence>
<feature type="region of interest" description="Disordered" evidence="3">
    <location>
        <begin position="4957"/>
        <end position="4983"/>
    </location>
</feature>
<dbReference type="PROSITE" id="PS50237">
    <property type="entry name" value="HECT"/>
    <property type="match status" value="1"/>
</dbReference>
<dbReference type="Gene3D" id="3.30.2410.10">
    <property type="entry name" value="Hect, E3 ligase catalytic domain"/>
    <property type="match status" value="1"/>
</dbReference>
<dbReference type="OrthoDB" id="346826at2759"/>
<dbReference type="InParanoid" id="A0A0G4ETX2"/>
<feature type="region of interest" description="Disordered" evidence="3">
    <location>
        <begin position="3293"/>
        <end position="3332"/>
    </location>
</feature>
<dbReference type="PANTHER" id="PTHR46654">
    <property type="entry name" value="E3 UBIQUITIN-PROTEIN LIGASE HECTD3"/>
    <property type="match status" value="1"/>
</dbReference>
<feature type="region of interest" description="Disordered" evidence="3">
    <location>
        <begin position="4873"/>
        <end position="4899"/>
    </location>
</feature>
<proteinExistence type="predicted"/>
<keyword evidence="6" id="KW-1185">Reference proteome</keyword>
<evidence type="ECO:0000256" key="1">
    <source>
        <dbReference type="ARBA" id="ARBA00022786"/>
    </source>
</evidence>
<evidence type="ECO:0000259" key="4">
    <source>
        <dbReference type="PROSITE" id="PS50237"/>
    </source>
</evidence>
<evidence type="ECO:0000256" key="2">
    <source>
        <dbReference type="PROSITE-ProRule" id="PRU00104"/>
    </source>
</evidence>
<feature type="region of interest" description="Disordered" evidence="3">
    <location>
        <begin position="2824"/>
        <end position="2923"/>
    </location>
</feature>
<feature type="compositionally biased region" description="Polar residues" evidence="3">
    <location>
        <begin position="3209"/>
        <end position="3227"/>
    </location>
</feature>
<reference evidence="5 6" key="1">
    <citation type="submission" date="2014-11" db="EMBL/GenBank/DDBJ databases">
        <authorList>
            <person name="Zhu J."/>
            <person name="Qi W."/>
            <person name="Song R."/>
        </authorList>
    </citation>
    <scope>NUCLEOTIDE SEQUENCE [LARGE SCALE GENOMIC DNA]</scope>
</reference>
<evidence type="ECO:0000313" key="6">
    <source>
        <dbReference type="Proteomes" id="UP000041254"/>
    </source>
</evidence>
<dbReference type="GO" id="GO:0004842">
    <property type="term" value="F:ubiquitin-protein transferase activity"/>
    <property type="evidence" value="ECO:0007669"/>
    <property type="project" value="InterPro"/>
</dbReference>
<feature type="region of interest" description="Disordered" evidence="3">
    <location>
        <begin position="1292"/>
        <end position="1329"/>
    </location>
</feature>
<keyword evidence="1 2" id="KW-0833">Ubl conjugation pathway</keyword>
<feature type="region of interest" description="Disordered" evidence="3">
    <location>
        <begin position="339"/>
        <end position="366"/>
    </location>
</feature>
<accession>A0A0G4ETX2</accession>
<dbReference type="VEuPathDB" id="CryptoDB:Vbra_20837"/>
<feature type="region of interest" description="Disordered" evidence="3">
    <location>
        <begin position="3204"/>
        <end position="3238"/>
    </location>
</feature>
<feature type="compositionally biased region" description="Basic and acidic residues" evidence="3">
    <location>
        <begin position="5053"/>
        <end position="5065"/>
    </location>
</feature>
<feature type="region of interest" description="Disordered" evidence="3">
    <location>
        <begin position="2397"/>
        <end position="2418"/>
    </location>
</feature>
<dbReference type="Gene3D" id="3.90.1750.10">
    <property type="entry name" value="Hect, E3 ligase catalytic domains"/>
    <property type="match status" value="1"/>
</dbReference>
<name>A0A0G4ETX2_VITBC</name>
<feature type="region of interest" description="Disordered" evidence="3">
    <location>
        <begin position="4323"/>
        <end position="4343"/>
    </location>
</feature>
<evidence type="ECO:0000256" key="3">
    <source>
        <dbReference type="SAM" id="MobiDB-lite"/>
    </source>
</evidence>
<feature type="compositionally biased region" description="Acidic residues" evidence="3">
    <location>
        <begin position="5082"/>
        <end position="5097"/>
    </location>
</feature>
<feature type="compositionally biased region" description="Low complexity" evidence="3">
    <location>
        <begin position="3828"/>
        <end position="3841"/>
    </location>
</feature>
<feature type="region of interest" description="Disordered" evidence="3">
    <location>
        <begin position="1451"/>
        <end position="1523"/>
    </location>
</feature>
<dbReference type="SUPFAM" id="SSF56204">
    <property type="entry name" value="Hect, E3 ligase catalytic domain"/>
    <property type="match status" value="1"/>
</dbReference>
<dbReference type="EMBL" id="CDMY01000310">
    <property type="protein sequence ID" value="CEM01772.1"/>
    <property type="molecule type" value="Genomic_DNA"/>
</dbReference>
<feature type="compositionally biased region" description="Polar residues" evidence="3">
    <location>
        <begin position="3876"/>
        <end position="3886"/>
    </location>
</feature>
<feature type="region of interest" description="Disordered" evidence="3">
    <location>
        <begin position="1252"/>
        <end position="1277"/>
    </location>
</feature>
<dbReference type="InterPro" id="IPR000569">
    <property type="entry name" value="HECT_dom"/>
</dbReference>
<feature type="compositionally biased region" description="Basic and acidic residues" evidence="3">
    <location>
        <begin position="2886"/>
        <end position="2897"/>
    </location>
</feature>
<feature type="domain" description="HECT" evidence="4">
    <location>
        <begin position="5668"/>
        <end position="6010"/>
    </location>
</feature>
<feature type="region of interest" description="Disordered" evidence="3">
    <location>
        <begin position="4696"/>
        <end position="4781"/>
    </location>
</feature>
<feature type="compositionally biased region" description="Acidic residues" evidence="3">
    <location>
        <begin position="3811"/>
        <end position="3820"/>
    </location>
</feature>
<dbReference type="InterPro" id="IPR042469">
    <property type="entry name" value="HECTD3"/>
</dbReference>
<feature type="region of interest" description="Disordered" evidence="3">
    <location>
        <begin position="5002"/>
        <end position="5115"/>
    </location>
</feature>
<feature type="region of interest" description="Disordered" evidence="3">
    <location>
        <begin position="51"/>
        <end position="83"/>
    </location>
</feature>
<sequence length="6018" mass="649550">MEPNKPLTLLYDKYVSRLIHSSPASDAAALDSCLDQESALVTQEDQHLTALLPAEPRVDKSKPGKPHSFISTNPPAAGDASGGQPALPVWYGALPTILRTQEAVGERLFREASKTLSSRMLRRPDGGARKRQRMWGSSITRATAAKPSAAGATDEQRVVTDLLQSVQRVLVPAPAGGPSSPAASAVLSSWLRDRLSSPLSRQAAYSVFAGALDAFSRYAPLEVPNSDAAVGVVERVLESCLASVCQKGTAGDGEGEGECEVERRRLFAYGVQAAICFALRVASVRMLLHVASLCLGEGESQESENAEGIPAQDTEYDAMKEVELLAMFVDHRWQPAFSRDGRTARLTPPASQKAGDPSHPSSSIDLDTFLSTDVPVGQRKCFYELPDAQWLHAPGLSEDVQAIMLSAAGDAPSDGPRVMESIGELRAEKRTILAARERDIANMNITPPEPAPTADKKEATEPSAAISGPSLVTTDRAFASGVHVFQVIMQQTASKQDFLLQPDLANFEIGLIHEVSQQQQEDEKETTTTKDAPATLFNSLNRFAVDRRGRKWEGWAKAGRSSGSDDLSVFVHPQEEAAAAAQAQQAASREQQVGDLGHLPGGELPCTIEGAAGHGGGSSFCHQWVFTLLLNVAAKTCVVFLDGEEVVSFSLPRCVHSRYRFAVVIEKETQSATLPAVPALADSEIAALLQLLGDEAAGMLMPSWSAPERSRYFSGRAAALTILSCLHRITSRSIPSAVDTWPLRSSSAVLPQLSQLLLTVAERAQDGSGESKEADVALLCVLRLWTACVRAATKKASYEWQADTAVRSAVDKCAAVLSAQQQQQQQGTVQEGYDLVLTEAHRDAMMAWMLSCPDTSNGQLMELISQVRLLRSAVSQKETPSYATRGVVSRGLQILERLADVSFLVGFLFFTGRDDVRVLCEELVHLCSTTPGRRIHTLACRIVRRVIAVAGRNLAKGVAASGESLADYLSTIGRCLGAAEATAVPLDDVCLTFMTEAYLLLKSRQASPVVDRLLLSTLPTTVRLAMRACQDKNNSGDEVCYVEKFQQGFRKQRVVVTVETPHPIRASAPWNERILTAPSGLPGVGVTIEFDRRSNTDDTSAEIELSFRFHRRYKGRMMCTKRYYGRSFPHRLLFPHVVSIDASYGCDFSSAEDWGIKMTVTYVKDATTVLVSPRCQLPLSYMEIALSSVESTIRPATLPSSTRDMIVRTLLAMGRRTEYRLGMSAVLDQNQHELKSACALASQVMREVHELAPHRGGDQSVPSPSPPRHSPLYMSTPDPVSHELWPILESAAPLTPRPDDTSPADQHQHRQHHHQQQQQTPPYPEHPFLMDLIDNTPSSPAAKLLAHLLSQPDSQAVLPGTFDHCEEAERCVAGIMLVQDVACLKQAMSLDDATKVPPAVVSVWQRARKDVREWCWKQAQSTRRDKGAVAAELVAKCRFLIGVVVPCQPAAEPPRPSLPIARKKAPGGGGHPHDMTPPHKRDRGRSKSVEEGPKRANSSGAIPAGDVGRSPSVRQPDGTPRARHEKMAMMLRTREKEELQQAMEDRLERIRISTDSLSALSTTTRRTLGSLSDFAFSTFSLDDLHATLQEMHLHWLKAGVAWRAAAALISVVTDAGGSVDRGEIKNLLLDSMERLAGSTAELLCLDDKATAGDTGGGGAAVRFERGARCLPGALSRLKGLLGDPGSSSMTYQLLAKKLRSDVYMSICRAVSLCVHMVFSSTAVQRSITPANERGRGELAAIQRGSMVIRVLQELLRALKGDSATLTSCRNETISCIVDRLERETRATTAIRQHQDSPPRGVQLHFGLTMLAVTYEVDTPSAAAKKDDKQQQHQSPKGVIEKQMHLLDSRGGVKLWGMYRHSRSHGGAPRATGHTAELIGSVDAASSVGGSGWLVLRTKPPTISPLSSRMVCVVDAKLADGPENNPHERRGYAAVWTKALTAKELHASAPADVTVFMVAKKAECGSDDTCLQPIQTHIETKQQRQLTTANLWLAFAALRARDGAVDTSLVQSLLRMLVRAAGRDDADAEAVGIEVPSPPHTGRLQLAAEVDPSRVVQSAVQPISPFLSLLCTMLQVDAPLAVSPKVLDIILGALQLNSPGLACKLTKSIVTLAAQFAQRSADEVLKAFDERFPLCPPCPTRIFSRDAAFGATTSPVLLVSDVALPLEASSWLLTVSVPVSFALVAMTLTEIEEARQTGFEGVQGAMHFNHQLRAPSIAKMREQGFKFADPPPSSSIEGFGTKLPVLNICVEREAASLIIHAGGRIMAKVDPERFTDLHLAVVTWPDFQNAFRLSRLSGEHATAANGKAKLSSNDFVSVGLQPVTEVGGAGHPSPSHVRMGVTLTRAAMLLAEEEPCVFLGRCRSAWMINTLQARRDKAQMLGILACLGPAADECADALHGPPASSERRDVTVGAAASSKEDGTQWFDPLRCDSQTAWNQVCGLRSIDSRDRQLFNSIMALQRETGTGATTNLQASTTATPFTPADLLDTSFPEALSSRYSTHSMQELLATVISVVEWSWEAVHSTWGQQSSLLDVSGALSRTTEDAKAAAITRSKNWTGKPIDGHHDMLSQQLLCSALATLNRYASFHDALQQMVSPADGGRYTFLLPLLESIAAGGRECHLPCDGDIDKAVSSAKRRLACELMHLVSYAYAKLGRDKGEPSDSFLDVVSDKGEQREQAANSQTEAGRAGGVGGEGEGRGADIPANEVAGGQGDGAEVANDDNGRPPPLVDETAPGGNTRCVKREWLVDLLSRWGIHQDIRDEIPTTAEMLTWEEVHQTLLGVESKPSSSSTGGSWPTHLPASVLVDRILTDKDALTTSDAHKDLRSCAGTSEPAIIRPSPRSADLAASQDDDPFNAGNISNSENDEGDSDTSDRSESGSEYDDDSDRSQSENGHSSDQDQDEGASGDQPQTDEAAVATATAAAEAAVAQQPSAAAGGGDADEGLAIDGELVRSLRQRDEQMLAWSQQEGAKSRLPIVTQCFKPMCRDGHILQRTHIRRGWRCDSPQFDGCCLRGGKFDSSSKVGRYRCEACDFDLCDKCYARRKAILKKEAVSRLDTVVAVPLVTDDERAKLKREIRAQQEPLTEELLHVYRTEASLLAQNLLLTLYLSDPTRALATPSRTLFFLYDCVRSRPSIAHRAAQLVTAMATQSHSFITELRALSKLHLVGMELTVRQIDALEERYPRADNNAKVRADFLRPVGDESDAGFRSSINHTPLSVEQRQRQQQLGAEGKDLSQQQPLVSGVGSITIFGRPSADGSAHPHHVAIFPAQLLMARPPPIRTVGDVIRAFRRPDMSHPAPAKTAGSSEQPDHQQPQPQPQPASSPSAELPPAAAEHHVWGMGLSVTVTGSTTREGDRCRVYRGGGMGCWHNMRGPTDADRPLVIVGNDLNVELALSKTGEAVSAWEMSIDFATKEQLLQAYNQTPFYDKRADKDGFFCYEPTLNLAFIEWLVDSLIAASSVPATIRCQLLTPTLLTSLLGLLARAKAHGGHPSPLRILRLIRTVFEAYLSLENDHETITEPAWCFIFAQLCSFASCFRIAGGSEEDSSAGSQTTGPLRHCPPLLEAVMSVMAALSDKVPGEQLSLLLTVARGVKGEDVTASGSNNLAVLMMQSLAVLKSIRKVCVGSGDCRPVPEGAAFSRRHELDAATHCQAICGEFDCHVRSRLRMYGKIHSPHPYASIDSYSYRDAPMPINCSGDRDTNTNNDDKSTPTSMPECIVCLRELPGTSVVDVDLSRDTHILPNQLLTVWARGRVKDQAVDSSNGSSKKTHTQLTDDRWVLLMCAASGFGKTGTAMWEVTGDPRQPPPAEEAPAAEELETATEQEPPPQESRSPGEQQQQQQEDGAEGEVSASNKQASEGSPAPVGLPSLPYVGGSPTLMTDNQSGQHSDGIEDTDDWTRRTAPAPLSQMFGRERLGESQDNSPLKMVDWPEHVIDQLIHSTAGQQNAPQPPSQPSSSAAAATAQQQQQQHSAADGFVSAEVLEAMDEETRKLIEDMISQGAAAPTYPDTGTEDADDSWGPPPPFPPPVPVDYDDNDDTAAQWVKENEADTLMLVLKATAGDALRKYFQWITANAGGFPRSRYVVCRLVSSHFVVDRRLAPCTRAVRKAQELHGGSDPYACLLIHGGESMQARLADLQLVLTAAARASREPLWSTVYLAMPQGAVSGVLRHAQLPEGVFLAALEEGEQAHCRLYGIRSSDPAKVMEGIIFLSNLRQQSRHEISTVIDEPTPLCGPDGDDQHPDHEAHRTTQVPFYPIAVSNVFFTADINKITFTVRLKDAFIDSSRQHSAHKALRPLTADPTGAAGGGETNPRRVTVGWGRLFDQELQPRSAGPPTPGRGDVASMTGHASTMVSLGVMTADDVGTPLTDRRMRAGFYVSVSWSAAGWSLDYCPFTQQENDHPSPLGTVEGQTPSEVNLAGEASPSGGVAEGGVFSAAAGERADERQVSAATADDDGYEVIAVVSPPLAPPHTLLTWPATDPICDKSPPLYPYSAMKEVCSLIGPQPAIGTASHPLLTTDAKSDRIGDAPPLHIPETTNDRPVAVRAGSGDSNENGGMGLDTLFAELPPAPPAQRQRHETRAARQIDKAHEVTFMLQVDLPASELRLLTCDGLVATLKLANTTATASNTATDGRRGVPWTVPLIPAAALGDVGASVRIDQVDAAKGWIPHRKVGVADLSGHGIDIMTRLETLSTPPAPITHAEVLLPPPPAAPAGHDEQANVPPRSITSPGPPSHTTPQSSQQVVPARRSTSDPHSHTPPRVADKSTLPCPVPQAGDVRVLPPPVPSRVIQRQRSEQVQWEPRQLWGFGVDLAAIRMTPYRVSEAVESISAIKEWKETLPDKRSTADQLAAYRLQQLPWSDSLLVQALEDCQAENLDSSKADKKKNNGKKPPSAKRMANRHRAASFTQLSESAGQAIIRRLLTLADETAQQAHQAHRAADRVTAAASVDSHMRRYKAQMESEQRQLTAISTKDTADGEWDAEETPSEKLAIEQAALMLISLHHGGEEPDIPLLDRPPQPQPRVPSVSGSEDDSSDEDEDDEDGDGELVEIVSDSADEARVLRARERGSEPPSSESDSDGDHSDDGSEGSEEEEDDDDETEEYHSARSGTMESSAGGGAGDRCVLWQDTEAYSRSLDTLKRRAHNVAVKLIKAMGHNKRRRASSTKGKAATKDDDGEEPGPTPAAAAAAATDTPVSSPDRSADAVRLYGEIQPLGALEMVVLAAIEQLMLVGRWRGTGEEGIRWATRDTDVCARLAAIVALMRQVGGGYGPGSKRRRLVEAGSVTDFLDTRIRIIAHINRSVAFAAPLLTARCQSQSIDHGPTPHTSPAPLLQASCAVALGHTDTAVVRELLEVCERGGGPYHEGCSRVGRTEWGCNGVSGGGGDRNEVYDGGGGGGWVDLLEMVAGAKHFLFWRTKTALLSAESLWQPYAHMSAADPLLCGVYASDVLAHAMRLDGTITDTRKNKTWLHQCPDTGDKVLTVCRTAGHVGATTDADSRDLPTDDTLRQSLWAQVSGGLAESVHPLDHLGRTHAFKVQLRGEMASDLGGPYSEVISHVCDDVCGGSSSQFPLFIDSANARDAVGSSREIRVLNPQVGKRLNETFPHLRQFHTQFGSKQEDDTVNGCSSDFVLAHLASVVCEGVRASAGGGRRRGDTLAIGCYRNVLGVMLFGLGKLMGIAMLTRSPLNLTLCSALWKTLCGEKATLHDVAQSDYLTAQLIERVKIAASSPPPLSGDTDMSEAPNLSRLSGASEGSAIETGSSNHDNNQEGSTSTTNLLPNPPPWEGLSFTVVDNGGQLVELFPGGAMQAVTSETAAEWAEAAEAFKTSEDMGLFRLVAAGLESMVPAPLLQALLSAHDLEKLVCGEPQIDIDELQRNTKIRPTHRGHRETQLLKWFWSILRSFSTLERQAFLRFVSGRSRLPASWSESTGAERKTQLGALDQFELCIISDEEAMEVDSGPTSQQAEGSIDDRLPTSDTCFFTLKLPKYSSSGILRDRLVFAITHCTAIDRDFDVNNDWGDNEE</sequence>
<feature type="region of interest" description="Disordered" evidence="3">
    <location>
        <begin position="5146"/>
        <end position="5197"/>
    </location>
</feature>
<feature type="region of interest" description="Disordered" evidence="3">
    <location>
        <begin position="4001"/>
        <end position="4021"/>
    </location>
</feature>
<feature type="region of interest" description="Disordered" evidence="3">
    <location>
        <begin position="5723"/>
        <end position="5777"/>
    </location>
</feature>